<dbReference type="Proteomes" id="UP001158576">
    <property type="component" value="Chromosome XSR"/>
</dbReference>
<evidence type="ECO:0000313" key="2">
    <source>
        <dbReference type="EMBL" id="CAG5094794.1"/>
    </source>
</evidence>
<sequence length="135" mass="15622">MEAELRDIKETNLIMRSTLAKIRTECNILESEIHTLKNQLSDLSTERYRVPQMQADDPSNEDQGRSVQLLKTTFDFLQNNIKRLDEEVQSMKDQQANIDFSKDRDAQRLTEALDIIIDGMQIDDADSELESLIFS</sequence>
<protein>
    <submittedName>
        <fullName evidence="2">Oidioi.mRNA.OKI2018_I69.XSR.g13871.t1.cds</fullName>
    </submittedName>
</protein>
<organism evidence="2 3">
    <name type="scientific">Oikopleura dioica</name>
    <name type="common">Tunicate</name>
    <dbReference type="NCBI Taxonomy" id="34765"/>
    <lineage>
        <taxon>Eukaryota</taxon>
        <taxon>Metazoa</taxon>
        <taxon>Chordata</taxon>
        <taxon>Tunicata</taxon>
        <taxon>Appendicularia</taxon>
        <taxon>Copelata</taxon>
        <taxon>Oikopleuridae</taxon>
        <taxon>Oikopleura</taxon>
    </lineage>
</organism>
<proteinExistence type="predicted"/>
<gene>
    <name evidence="2" type="ORF">OKIOD_LOCUS5429</name>
</gene>
<accession>A0ABN7S853</accession>
<reference evidence="2 3" key="1">
    <citation type="submission" date="2021-04" db="EMBL/GenBank/DDBJ databases">
        <authorList>
            <person name="Bliznina A."/>
        </authorList>
    </citation>
    <scope>NUCLEOTIDE SEQUENCE [LARGE SCALE GENOMIC DNA]</scope>
</reference>
<keyword evidence="1" id="KW-0175">Coiled coil</keyword>
<feature type="coiled-coil region" evidence="1">
    <location>
        <begin position="19"/>
        <end position="94"/>
    </location>
</feature>
<keyword evidence="3" id="KW-1185">Reference proteome</keyword>
<name>A0ABN7S853_OIKDI</name>
<dbReference type="EMBL" id="OU015569">
    <property type="protein sequence ID" value="CAG5094794.1"/>
    <property type="molecule type" value="Genomic_DNA"/>
</dbReference>
<evidence type="ECO:0000313" key="3">
    <source>
        <dbReference type="Proteomes" id="UP001158576"/>
    </source>
</evidence>
<evidence type="ECO:0000256" key="1">
    <source>
        <dbReference type="SAM" id="Coils"/>
    </source>
</evidence>